<dbReference type="PANTHER" id="PTHR43568:SF1">
    <property type="entry name" value="P PROTEIN"/>
    <property type="match status" value="1"/>
</dbReference>
<protein>
    <submittedName>
        <fullName evidence="10">P protein-like</fullName>
    </submittedName>
</protein>
<keyword evidence="4 7" id="KW-1133">Transmembrane helix</keyword>
<evidence type="ECO:0000313" key="9">
    <source>
        <dbReference type="Proteomes" id="UP000515160"/>
    </source>
</evidence>
<keyword evidence="6" id="KW-0175">Coiled coil</keyword>
<dbReference type="AlphaFoldDB" id="A0A9C6WCP8"/>
<feature type="transmembrane region" description="Helical" evidence="7">
    <location>
        <begin position="579"/>
        <end position="605"/>
    </location>
</feature>
<feature type="transmembrane region" description="Helical" evidence="7">
    <location>
        <begin position="626"/>
        <end position="647"/>
    </location>
</feature>
<organism evidence="9 10">
    <name type="scientific">Drosophila albomicans</name>
    <name type="common">Fruit fly</name>
    <dbReference type="NCBI Taxonomy" id="7291"/>
    <lineage>
        <taxon>Eukaryota</taxon>
        <taxon>Metazoa</taxon>
        <taxon>Ecdysozoa</taxon>
        <taxon>Arthropoda</taxon>
        <taxon>Hexapoda</taxon>
        <taxon>Insecta</taxon>
        <taxon>Pterygota</taxon>
        <taxon>Neoptera</taxon>
        <taxon>Endopterygota</taxon>
        <taxon>Diptera</taxon>
        <taxon>Brachycera</taxon>
        <taxon>Muscomorpha</taxon>
        <taxon>Ephydroidea</taxon>
        <taxon>Drosophilidae</taxon>
        <taxon>Drosophila</taxon>
    </lineage>
</organism>
<feature type="transmembrane region" description="Helical" evidence="7">
    <location>
        <begin position="667"/>
        <end position="693"/>
    </location>
</feature>
<dbReference type="CDD" id="cd01116">
    <property type="entry name" value="P_permease"/>
    <property type="match status" value="1"/>
</dbReference>
<comment type="subcellular location">
    <subcellularLocation>
        <location evidence="1">Membrane</location>
        <topology evidence="1">Multi-pass membrane protein</topology>
    </subcellularLocation>
</comment>
<feature type="transmembrane region" description="Helical" evidence="7">
    <location>
        <begin position="380"/>
        <end position="401"/>
    </location>
</feature>
<dbReference type="Pfam" id="PF03600">
    <property type="entry name" value="CitMHS"/>
    <property type="match status" value="1"/>
</dbReference>
<evidence type="ECO:0000259" key="8">
    <source>
        <dbReference type="Pfam" id="PF03600"/>
    </source>
</evidence>
<feature type="domain" description="Citrate transporter-like" evidence="8">
    <location>
        <begin position="214"/>
        <end position="633"/>
    </location>
</feature>
<dbReference type="RefSeq" id="XP_051858133.1">
    <property type="nucleotide sequence ID" value="XM_052002173.1"/>
</dbReference>
<dbReference type="GeneID" id="127565088"/>
<sequence length="696" mass="77958">MAAALGRTIFLGNEEYSNEELRRRGILRRIYTIIKITVFLIVWSFLTLFFILTPPKELNEKLIALRPNESHNVVLDEEPTGKFVRIDLKGNIDALKTMNPSQASSTDPFIAVTLQSMNTDTNETLWQSNLWSVYLVTDNPSTTGTVKTMFEVTDWNKKSIERSRRDWSDADIRMQVSLLNLHKDSTGVSLTLVPNPIDPQTGTWIGAFLLLLLYVLIAFEITDRAFAAILVSATAIGILCMMDLRPTFQTILSWIDIDTLMLLFGMMVMVAILSDTGLFDYLSLFAYRLSQGKIWFLLFYLYMFTGLLSALLDNVTMVLMIVPVTIRLCEAVGLHTILVVINIVIFSNVGGTLTPVGDPPNMIIATNKDVINAGVEFGNFTLHMFPGVILSMLIIFLIMYFTTRNIIYTGRASQLRQSIDALERVARNMKDKEREDALRRISELKERLKGHEANTTTANMDFDSNLNDMKRKYKIKDKVLLLKCVVAFVFAVSMFLLHAVPSLHGISLAWAAVLAALLLLILADRPDVDKVLERVEWSTLIFFAGLFVFTESLVELGLIERVSNMTIDVIKSVNEESQLLVSILLVLWISAIGASFVGNIPITTMMLKLIINLASNEKLKLPLQPLVWAIAFGACFGGNGTLIGASANVVSAGIATQYGHNIDFKHFFIIGFPVMVLTVVVASIYLLIVHCWFTWH</sequence>
<evidence type="ECO:0000256" key="3">
    <source>
        <dbReference type="ARBA" id="ARBA00022692"/>
    </source>
</evidence>
<feature type="transmembrane region" description="Helical" evidence="7">
    <location>
        <begin position="479"/>
        <end position="497"/>
    </location>
</feature>
<feature type="transmembrane region" description="Helical" evidence="7">
    <location>
        <begin position="535"/>
        <end position="559"/>
    </location>
</feature>
<accession>A0A9C6WCP8</accession>
<feature type="coiled-coil region" evidence="6">
    <location>
        <begin position="412"/>
        <end position="454"/>
    </location>
</feature>
<keyword evidence="2" id="KW-0813">Transport</keyword>
<evidence type="ECO:0000313" key="10">
    <source>
        <dbReference type="RefSeq" id="XP_051858133.1"/>
    </source>
</evidence>
<feature type="transmembrane region" description="Helical" evidence="7">
    <location>
        <begin position="324"/>
        <end position="346"/>
    </location>
</feature>
<feature type="transmembrane region" description="Helical" evidence="7">
    <location>
        <begin position="503"/>
        <end position="523"/>
    </location>
</feature>
<name>A0A9C6WCP8_DROAB</name>
<evidence type="ECO:0000256" key="2">
    <source>
        <dbReference type="ARBA" id="ARBA00022448"/>
    </source>
</evidence>
<keyword evidence="9" id="KW-1185">Reference proteome</keyword>
<dbReference type="PANTHER" id="PTHR43568">
    <property type="entry name" value="P PROTEIN"/>
    <property type="match status" value="1"/>
</dbReference>
<gene>
    <name evidence="10" type="primary">LOC127565088</name>
</gene>
<evidence type="ECO:0000256" key="6">
    <source>
        <dbReference type="SAM" id="Coils"/>
    </source>
</evidence>
<dbReference type="Proteomes" id="UP000515160">
    <property type="component" value="Chromosome 2L"/>
</dbReference>
<evidence type="ECO:0000256" key="1">
    <source>
        <dbReference type="ARBA" id="ARBA00004141"/>
    </source>
</evidence>
<dbReference type="GO" id="GO:0055085">
    <property type="term" value="P:transmembrane transport"/>
    <property type="evidence" value="ECO:0007669"/>
    <property type="project" value="InterPro"/>
</dbReference>
<evidence type="ECO:0000256" key="7">
    <source>
        <dbReference type="SAM" id="Phobius"/>
    </source>
</evidence>
<evidence type="ECO:0000256" key="5">
    <source>
        <dbReference type="ARBA" id="ARBA00023136"/>
    </source>
</evidence>
<evidence type="ECO:0000256" key="4">
    <source>
        <dbReference type="ARBA" id="ARBA00022989"/>
    </source>
</evidence>
<feature type="transmembrane region" description="Helical" evidence="7">
    <location>
        <begin position="294"/>
        <end position="312"/>
    </location>
</feature>
<dbReference type="OrthoDB" id="442352at2759"/>
<dbReference type="GO" id="GO:0016020">
    <property type="term" value="C:membrane"/>
    <property type="evidence" value="ECO:0007669"/>
    <property type="project" value="UniProtKB-SubCell"/>
</dbReference>
<feature type="transmembrane region" description="Helical" evidence="7">
    <location>
        <begin position="251"/>
        <end position="274"/>
    </location>
</feature>
<feature type="transmembrane region" description="Helical" evidence="7">
    <location>
        <begin position="201"/>
        <end position="219"/>
    </location>
</feature>
<keyword evidence="3 7" id="KW-0812">Transmembrane</keyword>
<proteinExistence type="predicted"/>
<dbReference type="InterPro" id="IPR051475">
    <property type="entry name" value="Diverse_Ion_Transporter"/>
</dbReference>
<keyword evidence="5 7" id="KW-0472">Membrane</keyword>
<dbReference type="InterPro" id="IPR004680">
    <property type="entry name" value="Cit_transptr-like_dom"/>
</dbReference>
<feature type="transmembrane region" description="Helical" evidence="7">
    <location>
        <begin position="30"/>
        <end position="52"/>
    </location>
</feature>
<reference evidence="10" key="1">
    <citation type="submission" date="2025-08" db="UniProtKB">
        <authorList>
            <consortium name="RefSeq"/>
        </authorList>
    </citation>
    <scope>IDENTIFICATION</scope>
    <source>
        <strain evidence="10">15112-1751.03</strain>
        <tissue evidence="10">Whole Adult</tissue>
    </source>
</reference>